<organism evidence="5 6">
    <name type="scientific">Mongoliibacter ruber</name>
    <dbReference type="NCBI Taxonomy" id="1750599"/>
    <lineage>
        <taxon>Bacteria</taxon>
        <taxon>Pseudomonadati</taxon>
        <taxon>Bacteroidota</taxon>
        <taxon>Cytophagia</taxon>
        <taxon>Cytophagales</taxon>
        <taxon>Cyclobacteriaceae</taxon>
        <taxon>Mongoliibacter</taxon>
    </lineage>
</organism>
<evidence type="ECO:0000259" key="4">
    <source>
        <dbReference type="Pfam" id="PF07687"/>
    </source>
</evidence>
<dbReference type="SUPFAM" id="SSF55031">
    <property type="entry name" value="Bacterial exopeptidase dimerisation domain"/>
    <property type="match status" value="1"/>
</dbReference>
<dbReference type="SUPFAM" id="SSF53187">
    <property type="entry name" value="Zn-dependent exopeptidases"/>
    <property type="match status" value="1"/>
</dbReference>
<name>A0A2T0WFU8_9BACT</name>
<protein>
    <submittedName>
        <fullName evidence="5">Acetylornithine deacetylase/succinyl-diaminopimelate desuccinylase-like protein</fullName>
    </submittedName>
</protein>
<dbReference type="RefSeq" id="WP_106135070.1">
    <property type="nucleotide sequence ID" value="NZ_PVTR01000012.1"/>
</dbReference>
<evidence type="ECO:0000313" key="6">
    <source>
        <dbReference type="Proteomes" id="UP000238157"/>
    </source>
</evidence>
<dbReference type="GO" id="GO:0046872">
    <property type="term" value="F:metal ion binding"/>
    <property type="evidence" value="ECO:0007669"/>
    <property type="project" value="UniProtKB-KW"/>
</dbReference>
<comment type="caution">
    <text evidence="5">The sequence shown here is derived from an EMBL/GenBank/DDBJ whole genome shotgun (WGS) entry which is preliminary data.</text>
</comment>
<dbReference type="Pfam" id="PF07687">
    <property type="entry name" value="M20_dimer"/>
    <property type="match status" value="1"/>
</dbReference>
<evidence type="ECO:0000313" key="5">
    <source>
        <dbReference type="EMBL" id="PRY85545.1"/>
    </source>
</evidence>
<feature type="signal peptide" evidence="3">
    <location>
        <begin position="1"/>
        <end position="22"/>
    </location>
</feature>
<keyword evidence="2" id="KW-0378">Hydrolase</keyword>
<dbReference type="InterPro" id="IPR011650">
    <property type="entry name" value="Peptidase_M20_dimer"/>
</dbReference>
<keyword evidence="1" id="KW-0479">Metal-binding</keyword>
<evidence type="ECO:0000256" key="1">
    <source>
        <dbReference type="ARBA" id="ARBA00022723"/>
    </source>
</evidence>
<keyword evidence="6" id="KW-1185">Reference proteome</keyword>
<evidence type="ECO:0000256" key="3">
    <source>
        <dbReference type="SAM" id="SignalP"/>
    </source>
</evidence>
<dbReference type="AlphaFoldDB" id="A0A2T0WFU8"/>
<sequence length="405" mass="43592">MNLTFKKFLFLLSIAVSLSFQAILGQTISLSSSQKSAVEFLDAQAQRAAQMLVEVGGIISPSGKEQERANKVAEYMRGIGLSDVHVDNLPNAIGTIPGKSDKVLVFVSTLDDLETVAMHQKESGKAPFIEGERVIGPGTNTSSITVSMLLAAEAVIKSGQQPSHTLVFAAVAQEETGLKGMHSVYETFKDQSIGFVDILGDGRSISYGAMGIHWYKVKAFGPPGHSLRGGLPNVNQGMAKAIDRIFQLDYKEDRTVVNIAMIESGKVFNHKPEEGWFSLDMRSLNNNTLQEMEAKVKQILKEVGEETQVELQLEPFQITPGGQIEGAPESPLVKRAEGISKYLGHDPNMSNAGSSNMNIAIAGGSPAIGLGGERGGQRGFPDEWASIPSMIGAAKHVYLLASFDW</sequence>
<dbReference type="InterPro" id="IPR036264">
    <property type="entry name" value="Bact_exopeptidase_dim_dom"/>
</dbReference>
<feature type="domain" description="Peptidase M20 dimerisation" evidence="4">
    <location>
        <begin position="208"/>
        <end position="306"/>
    </location>
</feature>
<dbReference type="PANTHER" id="PTHR43808">
    <property type="entry name" value="ACETYLORNITHINE DEACETYLASE"/>
    <property type="match status" value="1"/>
</dbReference>
<dbReference type="EMBL" id="PVTR01000012">
    <property type="protein sequence ID" value="PRY85545.1"/>
    <property type="molecule type" value="Genomic_DNA"/>
</dbReference>
<dbReference type="OrthoDB" id="9776600at2"/>
<feature type="chain" id="PRO_5015753139" evidence="3">
    <location>
        <begin position="23"/>
        <end position="405"/>
    </location>
</feature>
<dbReference type="InterPro" id="IPR002933">
    <property type="entry name" value="Peptidase_M20"/>
</dbReference>
<dbReference type="InterPro" id="IPR050072">
    <property type="entry name" value="Peptidase_M20A"/>
</dbReference>
<dbReference type="Proteomes" id="UP000238157">
    <property type="component" value="Unassembled WGS sequence"/>
</dbReference>
<dbReference type="PANTHER" id="PTHR43808:SF17">
    <property type="entry name" value="PEPTIDASE M20"/>
    <property type="match status" value="1"/>
</dbReference>
<keyword evidence="3" id="KW-0732">Signal</keyword>
<dbReference type="Gene3D" id="3.30.70.360">
    <property type="match status" value="1"/>
</dbReference>
<gene>
    <name evidence="5" type="ORF">CLW00_112126</name>
</gene>
<dbReference type="GO" id="GO:0016787">
    <property type="term" value="F:hydrolase activity"/>
    <property type="evidence" value="ECO:0007669"/>
    <property type="project" value="UniProtKB-KW"/>
</dbReference>
<reference evidence="5 6" key="1">
    <citation type="submission" date="2018-03" db="EMBL/GenBank/DDBJ databases">
        <title>Genomic Encyclopedia of Archaeal and Bacterial Type Strains, Phase II (KMG-II): from individual species to whole genera.</title>
        <authorList>
            <person name="Goeker M."/>
        </authorList>
    </citation>
    <scope>NUCLEOTIDE SEQUENCE [LARGE SCALE GENOMIC DNA]</scope>
    <source>
        <strain evidence="5 6">DSM 27929</strain>
    </source>
</reference>
<evidence type="ECO:0000256" key="2">
    <source>
        <dbReference type="ARBA" id="ARBA00022801"/>
    </source>
</evidence>
<dbReference type="Pfam" id="PF01546">
    <property type="entry name" value="Peptidase_M20"/>
    <property type="match status" value="1"/>
</dbReference>
<proteinExistence type="predicted"/>
<accession>A0A2T0WFU8</accession>
<dbReference type="Gene3D" id="3.40.630.10">
    <property type="entry name" value="Zn peptidases"/>
    <property type="match status" value="1"/>
</dbReference>